<feature type="coiled-coil region" evidence="2">
    <location>
        <begin position="47"/>
        <end position="137"/>
    </location>
</feature>
<evidence type="ECO:0000256" key="3">
    <source>
        <dbReference type="SAM" id="Phobius"/>
    </source>
</evidence>
<feature type="domain" description="M23ase beta-sheet core" evidence="4">
    <location>
        <begin position="313"/>
        <end position="413"/>
    </location>
</feature>
<dbReference type="Pfam" id="PF01551">
    <property type="entry name" value="Peptidase_M23"/>
    <property type="match status" value="1"/>
</dbReference>
<gene>
    <name evidence="5" type="ORF">COU23_02885</name>
</gene>
<evidence type="ECO:0000256" key="1">
    <source>
        <dbReference type="ARBA" id="ARBA00022729"/>
    </source>
</evidence>
<dbReference type="AlphaFoldDB" id="A0A2M6W9Y8"/>
<feature type="coiled-coil region" evidence="2">
    <location>
        <begin position="187"/>
        <end position="267"/>
    </location>
</feature>
<dbReference type="InterPro" id="IPR050570">
    <property type="entry name" value="Cell_wall_metabolism_enzyme"/>
</dbReference>
<dbReference type="SUPFAM" id="SSF51261">
    <property type="entry name" value="Duplicated hybrid motif"/>
    <property type="match status" value="1"/>
</dbReference>
<keyword evidence="3" id="KW-0472">Membrane</keyword>
<protein>
    <recommendedName>
        <fullName evidence="4">M23ase beta-sheet core domain-containing protein</fullName>
    </recommendedName>
</protein>
<dbReference type="PANTHER" id="PTHR21666">
    <property type="entry name" value="PEPTIDASE-RELATED"/>
    <property type="match status" value="1"/>
</dbReference>
<dbReference type="Gene3D" id="2.70.70.10">
    <property type="entry name" value="Glucose Permease (Domain IIA)"/>
    <property type="match status" value="1"/>
</dbReference>
<dbReference type="Proteomes" id="UP000231464">
    <property type="component" value="Unassembled WGS sequence"/>
</dbReference>
<dbReference type="GO" id="GO:0004222">
    <property type="term" value="F:metalloendopeptidase activity"/>
    <property type="evidence" value="ECO:0007669"/>
    <property type="project" value="TreeGrafter"/>
</dbReference>
<name>A0A2M6W9Y8_9BACT</name>
<keyword evidence="3" id="KW-1133">Transmembrane helix</keyword>
<evidence type="ECO:0000313" key="5">
    <source>
        <dbReference type="EMBL" id="PIT89632.1"/>
    </source>
</evidence>
<keyword evidence="3" id="KW-0812">Transmembrane</keyword>
<evidence type="ECO:0000256" key="2">
    <source>
        <dbReference type="SAM" id="Coils"/>
    </source>
</evidence>
<evidence type="ECO:0000313" key="6">
    <source>
        <dbReference type="Proteomes" id="UP000231464"/>
    </source>
</evidence>
<keyword evidence="1" id="KW-0732">Signal</keyword>
<evidence type="ECO:0000259" key="4">
    <source>
        <dbReference type="Pfam" id="PF01551"/>
    </source>
</evidence>
<dbReference type="InterPro" id="IPR016047">
    <property type="entry name" value="M23ase_b-sheet_dom"/>
</dbReference>
<dbReference type="InterPro" id="IPR011055">
    <property type="entry name" value="Dup_hybrid_motif"/>
</dbReference>
<comment type="caution">
    <text evidence="5">The sequence shown here is derived from an EMBL/GenBank/DDBJ whole genome shotgun (WGS) entry which is preliminary data.</text>
</comment>
<proteinExistence type="predicted"/>
<feature type="transmembrane region" description="Helical" evidence="3">
    <location>
        <begin position="12"/>
        <end position="32"/>
    </location>
</feature>
<dbReference type="PANTHER" id="PTHR21666:SF289">
    <property type="entry name" value="L-ALA--D-GLU ENDOPEPTIDASE"/>
    <property type="match status" value="1"/>
</dbReference>
<keyword evidence="2" id="KW-0175">Coiled coil</keyword>
<accession>A0A2M6W9Y8</accession>
<dbReference type="EMBL" id="PFBP01000046">
    <property type="protein sequence ID" value="PIT89632.1"/>
    <property type="molecule type" value="Genomic_DNA"/>
</dbReference>
<organism evidence="5 6">
    <name type="scientific">Candidatus Kuenenbacteria bacterium CG10_big_fil_rev_8_21_14_0_10_36_11</name>
    <dbReference type="NCBI Taxonomy" id="1974618"/>
    <lineage>
        <taxon>Bacteria</taxon>
        <taxon>Candidatus Kueneniibacteriota</taxon>
    </lineage>
</organism>
<dbReference type="CDD" id="cd12797">
    <property type="entry name" value="M23_peptidase"/>
    <property type="match status" value="1"/>
</dbReference>
<reference evidence="6" key="1">
    <citation type="submission" date="2017-09" db="EMBL/GenBank/DDBJ databases">
        <title>Depth-based differentiation of microbial function through sediment-hosted aquifers and enrichment of novel symbionts in the deep terrestrial subsurface.</title>
        <authorList>
            <person name="Probst A.J."/>
            <person name="Ladd B."/>
            <person name="Jarett J.K."/>
            <person name="Geller-Mcgrath D.E."/>
            <person name="Sieber C.M.K."/>
            <person name="Emerson J.B."/>
            <person name="Anantharaman K."/>
            <person name="Thomas B.C."/>
            <person name="Malmstrom R."/>
            <person name="Stieglmeier M."/>
            <person name="Klingl A."/>
            <person name="Woyke T."/>
            <person name="Ryan C.M."/>
            <person name="Banfield J.F."/>
        </authorList>
    </citation>
    <scope>NUCLEOTIDE SEQUENCE [LARGE SCALE GENOMIC DNA]</scope>
</reference>
<dbReference type="Gene3D" id="6.10.250.3150">
    <property type="match status" value="1"/>
</dbReference>
<sequence length="418" mass="47004">MLVKIKKINFKIIVNCLIIIFCFLIIHVNVLAEAGESATAQIAGVHDANISESLKQKKERINQLQEQINEYQKNINYQRQQSLSLSNQVNILTNEVSKLETEIDLKNNQIEATKIEIKETEDKIANTEQNIAAQKLRLSEFIKTMNRLDQKNMLEIILTAENFSDYYNHLHTLSVLENNTSDILSELKNFKDNLVATEQKLETEKKSLENFLAELDQKKVLLEERSYAKKNLLKESRNSETKFSSLVSQLKAEQNTINADIVNLEKQLRKKLTGKDNKLDALGDADFIWPTVSHIITTSFHDPDYPFRYIFEHPAVDLKSPQGSAIKAASSGYVGTAKNAGMGYSYVMLIHGDGFSTVYGHLVKIMVTPDQFVNAGDIIGLSGGMPGTPGAGRLTTGPHLHFEIRKNGIPINPLDYLP</sequence>